<dbReference type="OrthoDB" id="5459103at2"/>
<reference evidence="2" key="1">
    <citation type="submission" date="2018-02" db="EMBL/GenBank/DDBJ databases">
        <authorList>
            <person name="Hausmann B."/>
        </authorList>
    </citation>
    <scope>NUCLEOTIDE SEQUENCE [LARGE SCALE GENOMIC DNA]</scope>
    <source>
        <strain evidence="2">Peat soil MAG SbF1</strain>
    </source>
</reference>
<proteinExistence type="predicted"/>
<evidence type="ECO:0008006" key="3">
    <source>
        <dbReference type="Google" id="ProtNLM"/>
    </source>
</evidence>
<dbReference type="Proteomes" id="UP000238916">
    <property type="component" value="Unassembled WGS sequence"/>
</dbReference>
<accession>A0A2U3LIF3</accession>
<evidence type="ECO:0000313" key="1">
    <source>
        <dbReference type="EMBL" id="SPF51596.1"/>
    </source>
</evidence>
<sequence>MQYREYINERVHSLYWNDDLNCATTILITLSEIFQIKLGTQIVNAAIGMHGAGKYGAQCGLAEGSLMFIGILGKEKGLELKEIVTRCYYFAKEFEIEFGSLNCRDLRPQGFKPDNPPHLCEEITKRAIAFTLNYLNSDSNGSN</sequence>
<dbReference type="EMBL" id="OMOF01000465">
    <property type="protein sequence ID" value="SPF51596.1"/>
    <property type="molecule type" value="Genomic_DNA"/>
</dbReference>
<protein>
    <recommendedName>
        <fullName evidence="3">C_GCAxxG_C_C family protein</fullName>
    </recommendedName>
</protein>
<evidence type="ECO:0000313" key="2">
    <source>
        <dbReference type="Proteomes" id="UP000238916"/>
    </source>
</evidence>
<gene>
    <name evidence="1" type="ORF">SBF1_5170002</name>
</gene>
<organism evidence="1 2">
    <name type="scientific">Candidatus Desulfosporosinus infrequens</name>
    <dbReference type="NCBI Taxonomy" id="2043169"/>
    <lineage>
        <taxon>Bacteria</taxon>
        <taxon>Bacillati</taxon>
        <taxon>Bacillota</taxon>
        <taxon>Clostridia</taxon>
        <taxon>Eubacteriales</taxon>
        <taxon>Desulfitobacteriaceae</taxon>
        <taxon>Desulfosporosinus</taxon>
    </lineage>
</organism>
<dbReference type="Pfam" id="PF09719">
    <property type="entry name" value="C_GCAxxG_C_C"/>
    <property type="match status" value="1"/>
</dbReference>
<dbReference type="InterPro" id="IPR010181">
    <property type="entry name" value="CGCAxxGCC_motif"/>
</dbReference>
<name>A0A2U3LIF3_9FIRM</name>
<dbReference type="AlphaFoldDB" id="A0A2U3LIF3"/>